<dbReference type="HOGENOM" id="CLU_168603_0_0_1"/>
<organism evidence="2 3">
    <name type="scientific">Hyaloperonospora arabidopsidis (strain Emoy2)</name>
    <name type="common">Downy mildew agent</name>
    <name type="synonym">Peronospora arabidopsidis</name>
    <dbReference type="NCBI Taxonomy" id="559515"/>
    <lineage>
        <taxon>Eukaryota</taxon>
        <taxon>Sar</taxon>
        <taxon>Stramenopiles</taxon>
        <taxon>Oomycota</taxon>
        <taxon>Peronosporomycetes</taxon>
        <taxon>Peronosporales</taxon>
        <taxon>Peronosporaceae</taxon>
        <taxon>Hyaloperonospora</taxon>
    </lineage>
</organism>
<evidence type="ECO:0000313" key="2">
    <source>
        <dbReference type="EnsemblProtists" id="HpaP809073"/>
    </source>
</evidence>
<reference evidence="3" key="1">
    <citation type="journal article" date="2010" name="Science">
        <title>Signatures of adaptation to obligate biotrophy in the Hyaloperonospora arabidopsidis genome.</title>
        <authorList>
            <person name="Baxter L."/>
            <person name="Tripathy S."/>
            <person name="Ishaque N."/>
            <person name="Boot N."/>
            <person name="Cabral A."/>
            <person name="Kemen E."/>
            <person name="Thines M."/>
            <person name="Ah-Fong A."/>
            <person name="Anderson R."/>
            <person name="Badejoko W."/>
            <person name="Bittner-Eddy P."/>
            <person name="Boore J.L."/>
            <person name="Chibucos M.C."/>
            <person name="Coates M."/>
            <person name="Dehal P."/>
            <person name="Delehaunty K."/>
            <person name="Dong S."/>
            <person name="Downton P."/>
            <person name="Dumas B."/>
            <person name="Fabro G."/>
            <person name="Fronick C."/>
            <person name="Fuerstenberg S.I."/>
            <person name="Fulton L."/>
            <person name="Gaulin E."/>
            <person name="Govers F."/>
            <person name="Hughes L."/>
            <person name="Humphray S."/>
            <person name="Jiang R.H."/>
            <person name="Judelson H."/>
            <person name="Kamoun S."/>
            <person name="Kyung K."/>
            <person name="Meijer H."/>
            <person name="Minx P."/>
            <person name="Morris P."/>
            <person name="Nelson J."/>
            <person name="Phuntumart V."/>
            <person name="Qutob D."/>
            <person name="Rehmany A."/>
            <person name="Rougon-Cardoso A."/>
            <person name="Ryden P."/>
            <person name="Torto-Alalibo T."/>
            <person name="Studholme D."/>
            <person name="Wang Y."/>
            <person name="Win J."/>
            <person name="Wood J."/>
            <person name="Clifton S.W."/>
            <person name="Rogers J."/>
            <person name="Van den Ackerveken G."/>
            <person name="Jones J.D."/>
            <person name="McDowell J.M."/>
            <person name="Beynon J."/>
            <person name="Tyler B.M."/>
        </authorList>
    </citation>
    <scope>NUCLEOTIDE SEQUENCE [LARGE SCALE GENOMIC DNA]</scope>
    <source>
        <strain evidence="3">Emoy2</strain>
    </source>
</reference>
<evidence type="ECO:0008006" key="4">
    <source>
        <dbReference type="Google" id="ProtNLM"/>
    </source>
</evidence>
<dbReference type="VEuPathDB" id="FungiDB:HpaG809073"/>
<feature type="region of interest" description="Disordered" evidence="1">
    <location>
        <begin position="1"/>
        <end position="20"/>
    </location>
</feature>
<keyword evidence="3" id="KW-1185">Reference proteome</keyword>
<protein>
    <recommendedName>
        <fullName evidence="4">RxLR effector candidate protein</fullName>
    </recommendedName>
</protein>
<evidence type="ECO:0000256" key="1">
    <source>
        <dbReference type="SAM" id="MobiDB-lite"/>
    </source>
</evidence>
<reference evidence="2" key="2">
    <citation type="submission" date="2015-06" db="UniProtKB">
        <authorList>
            <consortium name="EnsemblProtists"/>
        </authorList>
    </citation>
    <scope>IDENTIFICATION</scope>
    <source>
        <strain evidence="2">Emoy2</strain>
    </source>
</reference>
<sequence length="117" mass="12125">MARATDATTKTLGVIARPAPGRGSPVCVQPSFHAPAVVDESPARERSEATDDKILAALAGVTYCLAKLESSQRVRDEDERMLGAVENGMLASALGANMRGRSMTIGAIGSPEQSPSA</sequence>
<evidence type="ECO:0000313" key="3">
    <source>
        <dbReference type="Proteomes" id="UP000011713"/>
    </source>
</evidence>
<dbReference type="EnsemblProtists" id="HpaT809073">
    <property type="protein sequence ID" value="HpaP809073"/>
    <property type="gene ID" value="HpaG809073"/>
</dbReference>
<dbReference type="InParanoid" id="M4BRN3"/>
<proteinExistence type="predicted"/>
<dbReference type="AlphaFoldDB" id="M4BRN3"/>
<dbReference type="Proteomes" id="UP000011713">
    <property type="component" value="Unassembled WGS sequence"/>
</dbReference>
<feature type="compositionally biased region" description="Polar residues" evidence="1">
    <location>
        <begin position="1"/>
        <end position="11"/>
    </location>
</feature>
<accession>M4BRN3</accession>
<dbReference type="EMBL" id="JH598649">
    <property type="status" value="NOT_ANNOTATED_CDS"/>
    <property type="molecule type" value="Genomic_DNA"/>
</dbReference>
<name>M4BRN3_HYAAE</name>